<dbReference type="AlphaFoldDB" id="A0A4C1VEI0"/>
<comment type="caution">
    <text evidence="1">The sequence shown here is derived from an EMBL/GenBank/DDBJ whole genome shotgun (WGS) entry which is preliminary data.</text>
</comment>
<keyword evidence="2" id="KW-1185">Reference proteome</keyword>
<accession>A0A4C1VEI0</accession>
<reference evidence="1 2" key="1">
    <citation type="journal article" date="2019" name="Commun. Biol.">
        <title>The bagworm genome reveals a unique fibroin gene that provides high tensile strength.</title>
        <authorList>
            <person name="Kono N."/>
            <person name="Nakamura H."/>
            <person name="Ohtoshi R."/>
            <person name="Tomita M."/>
            <person name="Numata K."/>
            <person name="Arakawa K."/>
        </authorList>
    </citation>
    <scope>NUCLEOTIDE SEQUENCE [LARGE SCALE GENOMIC DNA]</scope>
</reference>
<gene>
    <name evidence="1" type="ORF">EVAR_29175_1</name>
</gene>
<name>A0A4C1VEI0_EUMVA</name>
<sequence>MFKADDCYRVQPRPGRFFFSYAFDSHQLPFSYRRWQLSVSVCSARTINIRKWKGYHRSGGRAAQRWVAPPPGCRRVSNLAPVCVERAFERSTVDETVHDSSIDGLNTTEPWIRAQY</sequence>
<organism evidence="1 2">
    <name type="scientific">Eumeta variegata</name>
    <name type="common">Bagworm moth</name>
    <name type="synonym">Eumeta japonica</name>
    <dbReference type="NCBI Taxonomy" id="151549"/>
    <lineage>
        <taxon>Eukaryota</taxon>
        <taxon>Metazoa</taxon>
        <taxon>Ecdysozoa</taxon>
        <taxon>Arthropoda</taxon>
        <taxon>Hexapoda</taxon>
        <taxon>Insecta</taxon>
        <taxon>Pterygota</taxon>
        <taxon>Neoptera</taxon>
        <taxon>Endopterygota</taxon>
        <taxon>Lepidoptera</taxon>
        <taxon>Glossata</taxon>
        <taxon>Ditrysia</taxon>
        <taxon>Tineoidea</taxon>
        <taxon>Psychidae</taxon>
        <taxon>Oiketicinae</taxon>
        <taxon>Eumeta</taxon>
    </lineage>
</organism>
<evidence type="ECO:0000313" key="1">
    <source>
        <dbReference type="EMBL" id="GBP36045.1"/>
    </source>
</evidence>
<evidence type="ECO:0000313" key="2">
    <source>
        <dbReference type="Proteomes" id="UP000299102"/>
    </source>
</evidence>
<dbReference type="EMBL" id="BGZK01000313">
    <property type="protein sequence ID" value="GBP36045.1"/>
    <property type="molecule type" value="Genomic_DNA"/>
</dbReference>
<dbReference type="Proteomes" id="UP000299102">
    <property type="component" value="Unassembled WGS sequence"/>
</dbReference>
<proteinExistence type="predicted"/>
<protein>
    <submittedName>
        <fullName evidence="1">Uncharacterized protein</fullName>
    </submittedName>
</protein>